<evidence type="ECO:0000313" key="3">
    <source>
        <dbReference type="Proteomes" id="UP000676428"/>
    </source>
</evidence>
<sequence length="571" mass="60352">MKLSRLFRTALLCACTFTLYGVQATVDKVELDGNAVKETALDDWQNINLSTSMANVTTGVIADLPPQTIFWKGGSKDTLDVTEWWYRDGAVPDKDDLRNGYASAYFIDNGAGGNDLVFYFGAERYANNGDAIMGFWFFQDKVGPGANNQFTGQHQENDLFIIMEYPQGSNSVPYVQVMRWVNAGGSVSEHLDLLYASGASGAKCGTAGDSGIACAITNEQVELAGTVNGLWPYDNKEGTLNVYAIESLFEGRLNVSQAFMAAGISEIPCFSSFLIETRSSRSETAQLKDFLGGNFPLCSIAISKTCGATELTADNKFRIDYTLSLTNTGIGSIGAVETVTVDDAPSDAAPFMVTQGVSMFANGADGWAPNEVLTYNGYYISDVNGGTNTVDASVSFGAASIVADQYTATCDSLALSPMLTIHKNCSLSLEATNGVVALRKDYDVTVCNTGDAPLNVSLTDSVDPNLQAMFSLDFPKMCLTNADCGAGYSCDGNQFCVNNGGMQEGNFGGNVCNVTTGDYLPATLPNGTSGSLANTATAKATSPVVDTGELATIGNSSTANCDLCPLTPPQD</sequence>
<proteinExistence type="predicted"/>
<evidence type="ECO:0000256" key="1">
    <source>
        <dbReference type="SAM" id="SignalP"/>
    </source>
</evidence>
<dbReference type="EMBL" id="CP074572">
    <property type="protein sequence ID" value="QVK23535.1"/>
    <property type="molecule type" value="Genomic_DNA"/>
</dbReference>
<dbReference type="RefSeq" id="WP_213682160.1">
    <property type="nucleotide sequence ID" value="NZ_CP074572.1"/>
</dbReference>
<evidence type="ECO:0000313" key="2">
    <source>
        <dbReference type="EMBL" id="QVK23535.1"/>
    </source>
</evidence>
<name>A0ABX8DFU8_9GAMM</name>
<gene>
    <name evidence="2" type="ORF">KHX94_01840</name>
</gene>
<keyword evidence="3" id="KW-1185">Reference proteome</keyword>
<keyword evidence="1" id="KW-0732">Signal</keyword>
<accession>A0ABX8DFU8</accession>
<dbReference type="Proteomes" id="UP000676428">
    <property type="component" value="Chromosome"/>
</dbReference>
<evidence type="ECO:0008006" key="4">
    <source>
        <dbReference type="Google" id="ProtNLM"/>
    </source>
</evidence>
<protein>
    <recommendedName>
        <fullName evidence="4">DUF11 domain-containing protein</fullName>
    </recommendedName>
</protein>
<feature type="chain" id="PRO_5046641377" description="DUF11 domain-containing protein" evidence="1">
    <location>
        <begin position="25"/>
        <end position="571"/>
    </location>
</feature>
<reference evidence="2 3" key="1">
    <citation type="journal article" date="2012" name="Int. J. Syst. Evol. Microbiol.">
        <title>Shewanella dokdonensis sp. nov., isolated from seawater.</title>
        <authorList>
            <person name="Sung H.R."/>
            <person name="Yoon J.H."/>
            <person name="Ghim S.Y."/>
        </authorList>
    </citation>
    <scope>NUCLEOTIDE SEQUENCE [LARGE SCALE GENOMIC DNA]</scope>
    <source>
        <strain evidence="2 3">DSM 23626</strain>
    </source>
</reference>
<feature type="signal peptide" evidence="1">
    <location>
        <begin position="1"/>
        <end position="24"/>
    </location>
</feature>
<organism evidence="2 3">
    <name type="scientific">Shewanella dokdonensis</name>
    <dbReference type="NCBI Taxonomy" id="712036"/>
    <lineage>
        <taxon>Bacteria</taxon>
        <taxon>Pseudomonadati</taxon>
        <taxon>Pseudomonadota</taxon>
        <taxon>Gammaproteobacteria</taxon>
        <taxon>Alteromonadales</taxon>
        <taxon>Shewanellaceae</taxon>
        <taxon>Shewanella</taxon>
    </lineage>
</organism>